<dbReference type="GO" id="GO:0004252">
    <property type="term" value="F:serine-type endopeptidase activity"/>
    <property type="evidence" value="ECO:0007669"/>
    <property type="project" value="InterPro"/>
</dbReference>
<accession>A0A0A0P5Q3</accession>
<dbReference type="InterPro" id="IPR051596">
    <property type="entry name" value="Caulimoviridae_Movement"/>
</dbReference>
<sequence length="338" mass="37587">MSLVDVNKFCSLVSGGKSSTEAISSSNIYGDSSWLKLKNITAIKKFETNIELELEDGDSKLVIPNLPLISDSEIRAVKKNMPSVNFVHLGGIVVSIQALFAANKGVKGTAVLVDRRWRNLDQAIIGSFAFNLDKRRADFMMRPNFDVSLKDSQLSDSLSIMLNFENLDMFAGSVPINISIGLIARFYNTIDPGVRIISDDLNFQGLIGAEGISNQDMLSNLGDMKDLFSDSVIFKPTIVSNSKFDRGMFKSKGLIKQIRGARSGKEIISTGEVKRPKSSSFRFDQLKVDPVLYDKLKRDQVNLWLNKNNELPIKNVEDEEIVHDDNSSGRVDIFEHGN</sequence>
<protein>
    <submittedName>
        <fullName evidence="1">ORF2</fullName>
    </submittedName>
</protein>
<dbReference type="RefSeq" id="YP_009104000.1">
    <property type="nucleotide sequence ID" value="NC_025469.1"/>
</dbReference>
<dbReference type="Proteomes" id="UP000202791">
    <property type="component" value="Segment"/>
</dbReference>
<name>A0A0A0P5Q3_9VIRU</name>
<organism evidence="1 2">
    <name type="scientific">Carrot Ch virus 1</name>
    <dbReference type="NCBI Taxonomy" id="1425363"/>
    <lineage>
        <taxon>Viruses</taxon>
        <taxon>Riboviria</taxon>
        <taxon>Orthornavirae</taxon>
        <taxon>Kitrinoviricota</taxon>
        <taxon>Alsuviricetes</taxon>
        <taxon>Tymovirales</taxon>
        <taxon>Betaflexiviridae</taxon>
        <taxon>Trivirinae</taxon>
        <taxon>Chordovirus</taxon>
        <taxon>Chordovirus unicarotae</taxon>
    </lineage>
</organism>
<dbReference type="InterPro" id="IPR001815">
    <property type="entry name" value="Trichovirus_mp"/>
</dbReference>
<reference evidence="1 2" key="1">
    <citation type="journal article" date="2014" name="PLoS ONE">
        <title>Carrot yellow leaf virus Is Associated with Carrot Internal Necrosis.</title>
        <authorList>
            <person name="Adams I.P."/>
            <person name="Skelton A."/>
            <person name="Macarthur R."/>
            <person name="Hodges T."/>
            <person name="Hinds H."/>
            <person name="Flint L."/>
            <person name="Nath P.D."/>
            <person name="Boonham N."/>
            <person name="Fox A."/>
        </authorList>
    </citation>
    <scope>NUCLEOTIDE SEQUENCE [LARGE SCALE GENOMIC DNA]</scope>
    <source>
        <strain evidence="1">CBV-1_S20</strain>
    </source>
</reference>
<dbReference type="PRINTS" id="PR00995">
    <property type="entry name" value="CAPILLOPTASE"/>
</dbReference>
<dbReference type="KEGG" id="vg:22203870"/>
<dbReference type="PANTHER" id="PTHR47599:SF4">
    <property type="entry name" value="POLYPROTEIN"/>
    <property type="match status" value="1"/>
</dbReference>
<evidence type="ECO:0000313" key="2">
    <source>
        <dbReference type="Proteomes" id="UP000202791"/>
    </source>
</evidence>
<dbReference type="Pfam" id="PF01107">
    <property type="entry name" value="MP"/>
    <property type="match status" value="1"/>
</dbReference>
<dbReference type="GO" id="GO:0006508">
    <property type="term" value="P:proteolysis"/>
    <property type="evidence" value="ECO:0007669"/>
    <property type="project" value="InterPro"/>
</dbReference>
<dbReference type="EMBL" id="KF533711">
    <property type="protein sequence ID" value="AHA85535.1"/>
    <property type="molecule type" value="Genomic_RNA"/>
</dbReference>
<dbReference type="GeneID" id="22203870"/>
<keyword evidence="2" id="KW-1185">Reference proteome</keyword>
<evidence type="ECO:0000313" key="1">
    <source>
        <dbReference type="EMBL" id="AHA85535.1"/>
    </source>
</evidence>
<proteinExistence type="predicted"/>
<dbReference type="InterPro" id="IPR028919">
    <property type="entry name" value="Viral_movement"/>
</dbReference>
<dbReference type="OrthoDB" id="9863at10239"/>
<dbReference type="PANTHER" id="PTHR47599">
    <property type="entry name" value="CELL-TO-CELL MOVEMENT PROTEIN"/>
    <property type="match status" value="1"/>
</dbReference>